<name>A0ABM3Q5X7_ACIJB</name>
<feature type="compositionally biased region" description="Basic and acidic residues" evidence="3">
    <location>
        <begin position="94"/>
        <end position="105"/>
    </location>
</feature>
<comment type="similarity">
    <text evidence="1 2">Belongs to the DSS1/SEM1 family.</text>
</comment>
<comment type="subcellular location">
    <subcellularLocation>
        <location evidence="2">Nucleus</location>
    </subcellularLocation>
</comment>
<dbReference type="GeneID" id="113598549"/>
<evidence type="ECO:0000313" key="5">
    <source>
        <dbReference type="RefSeq" id="XP_053079336.1"/>
    </source>
</evidence>
<feature type="region of interest" description="Disordered" evidence="3">
    <location>
        <begin position="58"/>
        <end position="105"/>
    </location>
</feature>
<evidence type="ECO:0000256" key="3">
    <source>
        <dbReference type="SAM" id="MobiDB-lite"/>
    </source>
</evidence>
<dbReference type="PANTHER" id="PTHR16771">
    <property type="entry name" value="26 PROTEASOME COMPLEX SUBUNIT DSS1"/>
    <property type="match status" value="1"/>
</dbReference>
<keyword evidence="2" id="KW-0539">Nucleus</keyword>
<evidence type="ECO:0000256" key="1">
    <source>
        <dbReference type="ARBA" id="ARBA00034491"/>
    </source>
</evidence>
<dbReference type="PANTHER" id="PTHR16771:SF0">
    <property type="entry name" value="26S PROTEASOME COMPLEX SUBUNIT SEM1"/>
    <property type="match status" value="1"/>
</dbReference>
<feature type="compositionally biased region" description="Acidic residues" evidence="3">
    <location>
        <begin position="76"/>
        <end position="87"/>
    </location>
</feature>
<dbReference type="CDD" id="cd13768">
    <property type="entry name" value="DSS1_Sem1"/>
    <property type="match status" value="1"/>
</dbReference>
<dbReference type="Pfam" id="PF05160">
    <property type="entry name" value="DSS1_SEM1"/>
    <property type="match status" value="1"/>
</dbReference>
<dbReference type="InterPro" id="IPR007834">
    <property type="entry name" value="DSS1_SEM1"/>
</dbReference>
<evidence type="ECO:0000256" key="2">
    <source>
        <dbReference type="RuleBase" id="RU369057"/>
    </source>
</evidence>
<reference evidence="5" key="1">
    <citation type="submission" date="2025-08" db="UniProtKB">
        <authorList>
            <consortium name="RefSeq"/>
        </authorList>
    </citation>
    <scope>IDENTIFICATION</scope>
    <source>
        <tissue evidence="5">Blood</tissue>
    </source>
</reference>
<proteinExistence type="inferred from homology"/>
<protein>
    <recommendedName>
        <fullName evidence="2">26S proteasome complex subunit SEM1</fullName>
    </recommendedName>
    <alternativeName>
        <fullName evidence="2">26S proteasome complex subunit DSS1</fullName>
    </alternativeName>
</protein>
<keyword evidence="2" id="KW-0647">Proteasome</keyword>
<comment type="function">
    <text evidence="2">Component of the 26S proteasome, a multiprotein complex involved in the ATP-dependent degradation of ubiquitinated proteins.</text>
</comment>
<gene>
    <name evidence="5" type="primary">LOC113598549</name>
</gene>
<dbReference type="Proteomes" id="UP001652583">
    <property type="component" value="Chromosome B2"/>
</dbReference>
<organism evidence="4 5">
    <name type="scientific">Acinonyx jubatus</name>
    <name type="common">Cheetah</name>
    <dbReference type="NCBI Taxonomy" id="32536"/>
    <lineage>
        <taxon>Eukaryota</taxon>
        <taxon>Metazoa</taxon>
        <taxon>Chordata</taxon>
        <taxon>Craniata</taxon>
        <taxon>Vertebrata</taxon>
        <taxon>Euteleostomi</taxon>
        <taxon>Mammalia</taxon>
        <taxon>Eutheria</taxon>
        <taxon>Laurasiatheria</taxon>
        <taxon>Carnivora</taxon>
        <taxon>Feliformia</taxon>
        <taxon>Felidae</taxon>
        <taxon>Felinae</taxon>
        <taxon>Acinonyx</taxon>
    </lineage>
</organism>
<accession>A0ABM3Q5X7</accession>
<keyword evidence="4" id="KW-1185">Reference proteome</keyword>
<evidence type="ECO:0000313" key="4">
    <source>
        <dbReference type="Proteomes" id="UP001652583"/>
    </source>
</evidence>
<sequence>MELRLVYVLPKRAHGAEFQLSSGPERFFVGRVTVLEKKQLVGLGLLEEDEEFKEFPAEEWAGLGEDEDPDAHVSEDNWDDDSVEDDFSNQLQPELDKHGYKMETL</sequence>
<dbReference type="RefSeq" id="XP_053079336.1">
    <property type="nucleotide sequence ID" value="XM_053223361.1"/>
</dbReference>
<dbReference type="SMART" id="SM01385">
    <property type="entry name" value="DSS1_SEM1"/>
    <property type="match status" value="1"/>
</dbReference>